<evidence type="ECO:0000313" key="3">
    <source>
        <dbReference type="EMBL" id="CAA9517053.1"/>
    </source>
</evidence>
<dbReference type="InterPro" id="IPR036388">
    <property type="entry name" value="WH-like_DNA-bd_sf"/>
</dbReference>
<organism evidence="3">
    <name type="scientific">uncultured Solirubrobacteraceae bacterium</name>
    <dbReference type="NCBI Taxonomy" id="1162706"/>
    <lineage>
        <taxon>Bacteria</taxon>
        <taxon>Bacillati</taxon>
        <taxon>Actinomycetota</taxon>
        <taxon>Thermoleophilia</taxon>
        <taxon>Solirubrobacterales</taxon>
        <taxon>Solirubrobacteraceae</taxon>
        <taxon>environmental samples</taxon>
    </lineage>
</organism>
<dbReference type="InterPro" id="IPR036390">
    <property type="entry name" value="WH_DNA-bd_sf"/>
</dbReference>
<feature type="region of interest" description="Disordered" evidence="1">
    <location>
        <begin position="96"/>
        <end position="120"/>
    </location>
</feature>
<protein>
    <recommendedName>
        <fullName evidence="2">HTH arsR-type domain-containing protein</fullName>
    </recommendedName>
</protein>
<dbReference type="AlphaFoldDB" id="A0A6J4TA29"/>
<feature type="compositionally biased region" description="Low complexity" evidence="1">
    <location>
        <begin position="96"/>
        <end position="109"/>
    </location>
</feature>
<evidence type="ECO:0000259" key="2">
    <source>
        <dbReference type="SMART" id="SM00418"/>
    </source>
</evidence>
<sequence>MATKSAEAEPDLLGALAHPIRLAIMRAAVDQFSPKQMADSLGDVSLQLVSYHVRILRDAGLLKLTGTEPRRGALEHFYRASPDAASRLASLGKTLTSLSDDLGSSPKPKGGTRKKAAAKR</sequence>
<accession>A0A6J4TA29</accession>
<dbReference type="InterPro" id="IPR001845">
    <property type="entry name" value="HTH_ArsR_DNA-bd_dom"/>
</dbReference>
<dbReference type="SUPFAM" id="SSF46785">
    <property type="entry name" value="Winged helix' DNA-binding domain"/>
    <property type="match status" value="1"/>
</dbReference>
<dbReference type="Gene3D" id="1.10.10.10">
    <property type="entry name" value="Winged helix-like DNA-binding domain superfamily/Winged helix DNA-binding domain"/>
    <property type="match status" value="1"/>
</dbReference>
<gene>
    <name evidence="3" type="ORF">AVDCRST_MAG85-2679</name>
</gene>
<evidence type="ECO:0000256" key="1">
    <source>
        <dbReference type="SAM" id="MobiDB-lite"/>
    </source>
</evidence>
<feature type="domain" description="HTH arsR-type" evidence="2">
    <location>
        <begin position="11"/>
        <end position="93"/>
    </location>
</feature>
<dbReference type="CDD" id="cd00090">
    <property type="entry name" value="HTH_ARSR"/>
    <property type="match status" value="1"/>
</dbReference>
<proteinExistence type="predicted"/>
<reference evidence="3" key="1">
    <citation type="submission" date="2020-02" db="EMBL/GenBank/DDBJ databases">
        <authorList>
            <person name="Meier V. D."/>
        </authorList>
    </citation>
    <scope>NUCLEOTIDE SEQUENCE</scope>
    <source>
        <strain evidence="3">AVDCRST_MAG85</strain>
    </source>
</reference>
<dbReference type="InterPro" id="IPR011991">
    <property type="entry name" value="ArsR-like_HTH"/>
</dbReference>
<dbReference type="EMBL" id="CADCVT010000291">
    <property type="protein sequence ID" value="CAA9517053.1"/>
    <property type="molecule type" value="Genomic_DNA"/>
</dbReference>
<dbReference type="SMART" id="SM00418">
    <property type="entry name" value="HTH_ARSR"/>
    <property type="match status" value="1"/>
</dbReference>
<feature type="compositionally biased region" description="Basic residues" evidence="1">
    <location>
        <begin position="110"/>
        <end position="120"/>
    </location>
</feature>
<name>A0A6J4TA29_9ACTN</name>
<dbReference type="Pfam" id="PF12840">
    <property type="entry name" value="HTH_20"/>
    <property type="match status" value="1"/>
</dbReference>
<dbReference type="GO" id="GO:0003700">
    <property type="term" value="F:DNA-binding transcription factor activity"/>
    <property type="evidence" value="ECO:0007669"/>
    <property type="project" value="InterPro"/>
</dbReference>